<proteinExistence type="predicted"/>
<dbReference type="EMBL" id="CAIX01000056">
    <property type="protein sequence ID" value="CCI43850.1"/>
    <property type="molecule type" value="Genomic_DNA"/>
</dbReference>
<protein>
    <submittedName>
        <fullName evidence="3">Uncharacterized protein</fullName>
    </submittedName>
</protein>
<feature type="compositionally biased region" description="Polar residues" evidence="2">
    <location>
        <begin position="185"/>
        <end position="201"/>
    </location>
</feature>
<dbReference type="Proteomes" id="UP000053237">
    <property type="component" value="Unassembled WGS sequence"/>
</dbReference>
<comment type="caution">
    <text evidence="3">The sequence shown here is derived from an EMBL/GenBank/DDBJ whole genome shotgun (WGS) entry which is preliminary data.</text>
</comment>
<accession>A0A024GBF0</accession>
<reference evidence="3 4" key="1">
    <citation type="submission" date="2012-05" db="EMBL/GenBank/DDBJ databases">
        <title>Recombination and specialization in a pathogen metapopulation.</title>
        <authorList>
            <person name="Gardiner A."/>
            <person name="Kemen E."/>
            <person name="Schultz-Larsen T."/>
            <person name="MacLean D."/>
            <person name="Van Oosterhout C."/>
            <person name="Jones J.D.G."/>
        </authorList>
    </citation>
    <scope>NUCLEOTIDE SEQUENCE [LARGE SCALE GENOMIC DNA]</scope>
    <source>
        <strain evidence="3 4">Ac Nc2</strain>
    </source>
</reference>
<keyword evidence="4" id="KW-1185">Reference proteome</keyword>
<evidence type="ECO:0000313" key="4">
    <source>
        <dbReference type="Proteomes" id="UP000053237"/>
    </source>
</evidence>
<evidence type="ECO:0000256" key="2">
    <source>
        <dbReference type="SAM" id="MobiDB-lite"/>
    </source>
</evidence>
<organism evidence="3 4">
    <name type="scientific">Albugo candida</name>
    <dbReference type="NCBI Taxonomy" id="65357"/>
    <lineage>
        <taxon>Eukaryota</taxon>
        <taxon>Sar</taxon>
        <taxon>Stramenopiles</taxon>
        <taxon>Oomycota</taxon>
        <taxon>Peronosporomycetes</taxon>
        <taxon>Albuginales</taxon>
        <taxon>Albuginaceae</taxon>
        <taxon>Albugo</taxon>
    </lineage>
</organism>
<evidence type="ECO:0000256" key="1">
    <source>
        <dbReference type="SAM" id="Coils"/>
    </source>
</evidence>
<dbReference type="InParanoid" id="A0A024GBF0"/>
<evidence type="ECO:0000313" key="3">
    <source>
        <dbReference type="EMBL" id="CCI43850.1"/>
    </source>
</evidence>
<gene>
    <name evidence="3" type="ORF">BN9_046340</name>
</gene>
<keyword evidence="1" id="KW-0175">Coiled coil</keyword>
<sequence>MSSCRAPWRRRRLNSEAPLKKSVYSKLNVQELLNQLEVSRQRNRICQCKLDYAYKSHEKDGDRLKELTEGHTILKEELSRSKAMLDGFKVFMEQQQEQLIELKHAGDLKTSELTETQTALMDKMELRHRQQHQRSQERIERLEQANMECNAKAVKYYTILQDLKAYMKDELIYSEAFKETKDNNRSSAVQHQTAGNRSSYQEAAVHDRQAYIGYDLIASFKIHVSILQMKLQNFEYKIEAQRKQLERISTGHERTQNS</sequence>
<feature type="coiled-coil region" evidence="1">
    <location>
        <begin position="125"/>
        <end position="152"/>
    </location>
</feature>
<dbReference type="AlphaFoldDB" id="A0A024GBF0"/>
<name>A0A024GBF0_9STRA</name>
<feature type="region of interest" description="Disordered" evidence="2">
    <location>
        <begin position="182"/>
        <end position="201"/>
    </location>
</feature>